<evidence type="ECO:0000313" key="5">
    <source>
        <dbReference type="EMBL" id="KAF6071751.1"/>
    </source>
</evidence>
<dbReference type="CDD" id="cd01448">
    <property type="entry name" value="TST_Repeat_1"/>
    <property type="match status" value="1"/>
</dbReference>
<dbReference type="InterPro" id="IPR001763">
    <property type="entry name" value="Rhodanese-like_dom"/>
</dbReference>
<dbReference type="InterPro" id="IPR001307">
    <property type="entry name" value="Thiosulphate_STrfase_CS"/>
</dbReference>
<dbReference type="SUPFAM" id="SSF52821">
    <property type="entry name" value="Rhodanese/Cell cycle control phosphatase"/>
    <property type="match status" value="2"/>
</dbReference>
<dbReference type="Pfam" id="PF00581">
    <property type="entry name" value="Rhodanese"/>
    <property type="match status" value="2"/>
</dbReference>
<dbReference type="SMART" id="SM00450">
    <property type="entry name" value="RHOD"/>
    <property type="match status" value="2"/>
</dbReference>
<feature type="domain" description="Rhodanese" evidence="4">
    <location>
        <begin position="23"/>
        <end position="140"/>
    </location>
</feature>
<evidence type="ECO:0000256" key="2">
    <source>
        <dbReference type="ARBA" id="ARBA00022737"/>
    </source>
</evidence>
<dbReference type="GO" id="GO:0004792">
    <property type="term" value="F:thiosulfate-cyanide sulfurtransferase activity"/>
    <property type="evidence" value="ECO:0007669"/>
    <property type="project" value="InterPro"/>
</dbReference>
<dbReference type="PROSITE" id="PS00683">
    <property type="entry name" value="RHODANESE_2"/>
    <property type="match status" value="1"/>
</dbReference>
<keyword evidence="1 3" id="KW-0808">Transferase</keyword>
<evidence type="ECO:0000256" key="1">
    <source>
        <dbReference type="ARBA" id="ARBA00022679"/>
    </source>
</evidence>
<accession>A0A8H6C2F9</accession>
<name>A0A8H6C2F9_CANAX</name>
<dbReference type="PROSITE" id="PS50206">
    <property type="entry name" value="RHODANESE_3"/>
    <property type="match status" value="2"/>
</dbReference>
<dbReference type="CDD" id="cd01449">
    <property type="entry name" value="TST_Repeat_2"/>
    <property type="match status" value="1"/>
</dbReference>
<comment type="caution">
    <text evidence="5">The sequence shown here is derived from an EMBL/GenBank/DDBJ whole genome shotgun (WGS) entry which is preliminary data.</text>
</comment>
<dbReference type="AlphaFoldDB" id="A0A8H6C2F9"/>
<sequence>MSRSFLTTITPSAYRALLSTSNPSKRVIPIDATWYMPNNPKNAKQEFIKERIPNSKFFDLDKYIDPTSPYPHMLPSKISIMEQAYKDLQLNLNDSIVVYDKLGIFSSPRAAWTFSLFGHPKVYLLDNYLNYKQSEYPIDGNPPPIEEEEQNKGEIKNPIWLQKKKNNGYGLKDYLLLDARSLDRFTGKANEPRPGLSSGHIPGAINLPFNTLLTGNNNQFKNKQEILEIFHEKNILNGNGIIVMCGTGVTAVILKFAIECILKLNVPVRVYDGSWTEWASRAPSEYIQKDI</sequence>
<dbReference type="FunFam" id="3.40.250.10:FF:000069">
    <property type="entry name" value="Sulfurtransferase"/>
    <property type="match status" value="1"/>
</dbReference>
<dbReference type="PANTHER" id="PTHR11364:SF27">
    <property type="entry name" value="SULFURTRANSFERASE"/>
    <property type="match status" value="1"/>
</dbReference>
<feature type="domain" description="Rhodanese" evidence="4">
    <location>
        <begin position="170"/>
        <end position="287"/>
    </location>
</feature>
<dbReference type="Proteomes" id="UP000536275">
    <property type="component" value="Unassembled WGS sequence"/>
</dbReference>
<evidence type="ECO:0000313" key="6">
    <source>
        <dbReference type="Proteomes" id="UP000536275"/>
    </source>
</evidence>
<reference evidence="5 6" key="1">
    <citation type="submission" date="2020-03" db="EMBL/GenBank/DDBJ databases">
        <title>FDA dAtabase for Regulatory Grade micrObial Sequences (FDA-ARGOS): Supporting development and validation of Infectious Disease Dx tests.</title>
        <authorList>
            <person name="Campos J."/>
            <person name="Goldberg B."/>
            <person name="Tallon L."/>
            <person name="Sadzewicz L."/>
            <person name="Vavikolanu K."/>
            <person name="Mehta A."/>
            <person name="Aluvathingal J."/>
            <person name="Nadendla S."/>
            <person name="Nandy P."/>
            <person name="Geyer C."/>
            <person name="Yan Y."/>
            <person name="Sichtig H."/>
        </authorList>
    </citation>
    <scope>NUCLEOTIDE SEQUENCE [LARGE SCALE GENOMIC DNA]</scope>
    <source>
        <strain evidence="5 6">FDAARGOS_656</strain>
    </source>
</reference>
<organism evidence="5 6">
    <name type="scientific">Candida albicans</name>
    <name type="common">Yeast</name>
    <dbReference type="NCBI Taxonomy" id="5476"/>
    <lineage>
        <taxon>Eukaryota</taxon>
        <taxon>Fungi</taxon>
        <taxon>Dikarya</taxon>
        <taxon>Ascomycota</taxon>
        <taxon>Saccharomycotina</taxon>
        <taxon>Pichiomycetes</taxon>
        <taxon>Debaryomycetaceae</taxon>
        <taxon>Candida/Lodderomyces clade</taxon>
        <taxon>Candida</taxon>
    </lineage>
</organism>
<dbReference type="InterPro" id="IPR036873">
    <property type="entry name" value="Rhodanese-like_dom_sf"/>
</dbReference>
<dbReference type="GO" id="GO:0005739">
    <property type="term" value="C:mitochondrion"/>
    <property type="evidence" value="ECO:0007669"/>
    <property type="project" value="TreeGrafter"/>
</dbReference>
<dbReference type="EMBL" id="JABWAD010000015">
    <property type="protein sequence ID" value="KAF6071751.1"/>
    <property type="molecule type" value="Genomic_DNA"/>
</dbReference>
<proteinExistence type="predicted"/>
<gene>
    <name evidence="5" type="ORF">FOB64_001056</name>
</gene>
<evidence type="ECO:0000256" key="3">
    <source>
        <dbReference type="RuleBase" id="RU000507"/>
    </source>
</evidence>
<keyword evidence="2" id="KW-0677">Repeat</keyword>
<dbReference type="PANTHER" id="PTHR11364">
    <property type="entry name" value="THIOSULFATE SULFERTANSFERASE"/>
    <property type="match status" value="1"/>
</dbReference>
<dbReference type="Gene3D" id="3.40.250.10">
    <property type="entry name" value="Rhodanese-like domain"/>
    <property type="match status" value="2"/>
</dbReference>
<evidence type="ECO:0000259" key="4">
    <source>
        <dbReference type="PROSITE" id="PS50206"/>
    </source>
</evidence>
<dbReference type="InterPro" id="IPR045078">
    <property type="entry name" value="TST/MPST-like"/>
</dbReference>
<protein>
    <recommendedName>
        <fullName evidence="3">Sulfurtransferase</fullName>
    </recommendedName>
</protein>